<comment type="subcellular location">
    <subcellularLocation>
        <location evidence="1 8">Cell membrane</location>
        <topology evidence="1 8">Multi-pass membrane protein</topology>
    </subcellularLocation>
</comment>
<evidence type="ECO:0000256" key="5">
    <source>
        <dbReference type="ARBA" id="ARBA00022692"/>
    </source>
</evidence>
<reference evidence="10" key="1">
    <citation type="submission" date="2022-08" db="EMBL/GenBank/DDBJ databases">
        <title>Genome sequencing of Nocardioides sp. STR2.</title>
        <authorList>
            <person name="So Y."/>
        </authorList>
    </citation>
    <scope>NUCLEOTIDE SEQUENCE</scope>
    <source>
        <strain evidence="10">STR2</strain>
    </source>
</reference>
<dbReference type="PANTHER" id="PTHR42929">
    <property type="entry name" value="INNER MEMBRANE ABC TRANSPORTER PERMEASE PROTEIN YDCU-RELATED-RELATED"/>
    <property type="match status" value="1"/>
</dbReference>
<dbReference type="InterPro" id="IPR000515">
    <property type="entry name" value="MetI-like"/>
</dbReference>
<dbReference type="Proteomes" id="UP001074726">
    <property type="component" value="Unassembled WGS sequence"/>
</dbReference>
<evidence type="ECO:0000256" key="2">
    <source>
        <dbReference type="ARBA" id="ARBA00007069"/>
    </source>
</evidence>
<evidence type="ECO:0000256" key="8">
    <source>
        <dbReference type="RuleBase" id="RU363032"/>
    </source>
</evidence>
<dbReference type="InterPro" id="IPR035906">
    <property type="entry name" value="MetI-like_sf"/>
</dbReference>
<keyword evidence="7 8" id="KW-0472">Membrane</keyword>
<dbReference type="CDD" id="cd06261">
    <property type="entry name" value="TM_PBP2"/>
    <property type="match status" value="1"/>
</dbReference>
<feature type="transmembrane region" description="Helical" evidence="8">
    <location>
        <begin position="173"/>
        <end position="195"/>
    </location>
</feature>
<evidence type="ECO:0000256" key="6">
    <source>
        <dbReference type="ARBA" id="ARBA00022989"/>
    </source>
</evidence>
<keyword evidence="3 8" id="KW-0813">Transport</keyword>
<dbReference type="Gene3D" id="1.10.3720.10">
    <property type="entry name" value="MetI-like"/>
    <property type="match status" value="1"/>
</dbReference>
<accession>A0ABT4CDP2</accession>
<protein>
    <submittedName>
        <fullName evidence="10">ABC transporter permease subunit</fullName>
    </submittedName>
</protein>
<sequence>MGAFQDAEGRPTLGNLDALRSEAALSALRGSLVLSASTALIGAVLGAVLAYLIVSLPSQNLLRRSALAVSGVLAQFGGVVLAFAWIATIGPVGVVTQAMSDWLGADVYGDGWLFGLPGLVVVYSYFQVPLMVIVFTPAFDGLRPQWREAAVNLGASTWDYWRNVALPLLTPPFLGALLLLFANAFAAYATAAVLVSQGQPIVPLMIRQAITSEVLLGQANLGFALALEMIVVVSVVMVGYNLLLRRASRWMR</sequence>
<dbReference type="EMBL" id="JAPPUX010000003">
    <property type="protein sequence ID" value="MCY4727078.1"/>
    <property type="molecule type" value="Genomic_DNA"/>
</dbReference>
<organism evidence="10 11">
    <name type="scientific">Nocardioides pini</name>
    <dbReference type="NCBI Taxonomy" id="2975053"/>
    <lineage>
        <taxon>Bacteria</taxon>
        <taxon>Bacillati</taxon>
        <taxon>Actinomycetota</taxon>
        <taxon>Actinomycetes</taxon>
        <taxon>Propionibacteriales</taxon>
        <taxon>Nocardioidaceae</taxon>
        <taxon>Nocardioides</taxon>
    </lineage>
</organism>
<evidence type="ECO:0000313" key="11">
    <source>
        <dbReference type="Proteomes" id="UP001074726"/>
    </source>
</evidence>
<evidence type="ECO:0000259" key="9">
    <source>
        <dbReference type="PROSITE" id="PS50928"/>
    </source>
</evidence>
<gene>
    <name evidence="10" type="ORF">NYO98_12395</name>
</gene>
<evidence type="ECO:0000256" key="1">
    <source>
        <dbReference type="ARBA" id="ARBA00004651"/>
    </source>
</evidence>
<comment type="similarity">
    <text evidence="2">Belongs to the binding-protein-dependent transport system permease family. CysTW subfamily.</text>
</comment>
<dbReference type="Pfam" id="PF00528">
    <property type="entry name" value="BPD_transp_1"/>
    <property type="match status" value="1"/>
</dbReference>
<feature type="transmembrane region" description="Helical" evidence="8">
    <location>
        <begin position="112"/>
        <end position="135"/>
    </location>
</feature>
<dbReference type="SUPFAM" id="SSF161098">
    <property type="entry name" value="MetI-like"/>
    <property type="match status" value="1"/>
</dbReference>
<evidence type="ECO:0000256" key="3">
    <source>
        <dbReference type="ARBA" id="ARBA00022448"/>
    </source>
</evidence>
<keyword evidence="5 8" id="KW-0812">Transmembrane</keyword>
<keyword evidence="11" id="KW-1185">Reference proteome</keyword>
<evidence type="ECO:0000256" key="7">
    <source>
        <dbReference type="ARBA" id="ARBA00023136"/>
    </source>
</evidence>
<feature type="transmembrane region" description="Helical" evidence="8">
    <location>
        <begin position="66"/>
        <end position="92"/>
    </location>
</feature>
<comment type="caution">
    <text evidence="10">The sequence shown here is derived from an EMBL/GenBank/DDBJ whole genome shotgun (WGS) entry which is preliminary data.</text>
</comment>
<feature type="transmembrane region" description="Helical" evidence="8">
    <location>
        <begin position="32"/>
        <end position="54"/>
    </location>
</feature>
<name>A0ABT4CDP2_9ACTN</name>
<keyword evidence="6 8" id="KW-1133">Transmembrane helix</keyword>
<feature type="domain" description="ABC transmembrane type-1" evidence="9">
    <location>
        <begin position="28"/>
        <end position="242"/>
    </location>
</feature>
<evidence type="ECO:0000313" key="10">
    <source>
        <dbReference type="EMBL" id="MCY4727078.1"/>
    </source>
</evidence>
<evidence type="ECO:0000256" key="4">
    <source>
        <dbReference type="ARBA" id="ARBA00022475"/>
    </source>
</evidence>
<dbReference type="PROSITE" id="PS50928">
    <property type="entry name" value="ABC_TM1"/>
    <property type="match status" value="1"/>
</dbReference>
<keyword evidence="4" id="KW-1003">Cell membrane</keyword>
<feature type="transmembrane region" description="Helical" evidence="8">
    <location>
        <begin position="221"/>
        <end position="243"/>
    </location>
</feature>
<proteinExistence type="inferred from homology"/>
<dbReference type="PANTHER" id="PTHR42929:SF1">
    <property type="entry name" value="INNER MEMBRANE ABC TRANSPORTER PERMEASE PROTEIN YDCU-RELATED"/>
    <property type="match status" value="1"/>
</dbReference>